<organism evidence="4 5">
    <name type="scientific">Citrifermentans bemidjiense (strain ATCC BAA-1014 / DSM 16622 / JCM 12645 / Bem)</name>
    <name type="common">Geobacter bemidjiensis</name>
    <dbReference type="NCBI Taxonomy" id="404380"/>
    <lineage>
        <taxon>Bacteria</taxon>
        <taxon>Pseudomonadati</taxon>
        <taxon>Thermodesulfobacteriota</taxon>
        <taxon>Desulfuromonadia</taxon>
        <taxon>Geobacterales</taxon>
        <taxon>Geobacteraceae</taxon>
        <taxon>Citrifermentans</taxon>
    </lineage>
</organism>
<dbReference type="Gene3D" id="2.20.200.10">
    <property type="entry name" value="Outer membrane efflux proteins (OEP)"/>
    <property type="match status" value="1"/>
</dbReference>
<dbReference type="InterPro" id="IPR010131">
    <property type="entry name" value="MdtP/NodT-like"/>
</dbReference>
<sequence>MTALRGRIFAAALCLLLAGCAVSADYRPPRPDLPPRWSMGEEAGAPLVTAETPWWTAFGDPLLNALIDRALRANPDVRLAEARVLEARARRGAATGSLAPSLDARGSFTRERESRNAPNPVLVRPGGEVEPPGTENLFQAGFDASWELDLFGGKRRAVEAVQADLESALYERGGVVLTLVAEVSRNYFELRGIQRQSRLAATSVAVQRDSLALLRARFAAGMATDLEVVRAEAEVERRASLLPSLDFSYRKALHRLGVLLGEAPGAFAGELQPESIIPVPSGMPPVGAPSDILRQRPDLRRAERQLAAASARVGVAKADLYPRFVVSGSLALASEEFGDFSDRGSVLWSIGPSIIWPIFQRGRIVARIEVRDAQEQQALIAYRRVILDALEDMENALAGYRDEADRRAALIKAVDADRRNVVFARGRYQGGLTDFREVLVAESNLLQAQGELAQSETNLLLALVALYKALGGGWSVPAGEGGE</sequence>
<feature type="region of interest" description="Disordered" evidence="3">
    <location>
        <begin position="102"/>
        <end position="135"/>
    </location>
</feature>
<evidence type="ECO:0000313" key="4">
    <source>
        <dbReference type="EMBL" id="ACH38416.1"/>
    </source>
</evidence>
<keyword evidence="5" id="KW-1185">Reference proteome</keyword>
<keyword evidence="2 4" id="KW-0449">Lipoprotein</keyword>
<dbReference type="GO" id="GO:0015562">
    <property type="term" value="F:efflux transmembrane transporter activity"/>
    <property type="evidence" value="ECO:0007669"/>
    <property type="project" value="InterPro"/>
</dbReference>
<dbReference type="NCBIfam" id="TIGR01845">
    <property type="entry name" value="outer_NodT"/>
    <property type="match status" value="1"/>
</dbReference>
<evidence type="ECO:0000256" key="2">
    <source>
        <dbReference type="RuleBase" id="RU362097"/>
    </source>
</evidence>
<feature type="chain" id="PRO_5001437076" evidence="2">
    <location>
        <begin position="24"/>
        <end position="483"/>
    </location>
</feature>
<dbReference type="KEGG" id="gbm:Gbem_1397"/>
<feature type="signal peptide" evidence="2">
    <location>
        <begin position="1"/>
        <end position="23"/>
    </location>
</feature>
<dbReference type="AlphaFoldDB" id="B5EIQ1"/>
<dbReference type="HOGENOM" id="CLU_012817_13_0_7"/>
<dbReference type="EMBL" id="CP001124">
    <property type="protein sequence ID" value="ACH38416.1"/>
    <property type="molecule type" value="Genomic_DNA"/>
</dbReference>
<comment type="similarity">
    <text evidence="1 2">Belongs to the outer membrane factor (OMF) (TC 1.B.17) family.</text>
</comment>
<dbReference type="GO" id="GO:0005886">
    <property type="term" value="C:plasma membrane"/>
    <property type="evidence" value="ECO:0007669"/>
    <property type="project" value="UniProtKB-SubCell"/>
</dbReference>
<reference evidence="4 5" key="2">
    <citation type="journal article" date="2010" name="BMC Genomics">
        <title>The genome of Geobacter bemidjiensis, exemplar for the subsurface clade of Geobacter species that predominate in Fe(III)-reducing subsurface environments.</title>
        <authorList>
            <person name="Aklujkar M."/>
            <person name="Young N.D."/>
            <person name="Holmes D."/>
            <person name="Chavan M."/>
            <person name="Risso C."/>
            <person name="Kiss H.E."/>
            <person name="Han C.S."/>
            <person name="Land M.L."/>
            <person name="Lovley D.R."/>
        </authorList>
    </citation>
    <scope>NUCLEOTIDE SEQUENCE [LARGE SCALE GENOMIC DNA]</scope>
    <source>
        <strain evidence="5">ATCC BAA-1014 / DSM 16622 / JCM 12645 / Bem</strain>
    </source>
</reference>
<reference evidence="4 5" key="1">
    <citation type="submission" date="2008-07" db="EMBL/GenBank/DDBJ databases">
        <title>Complete sequence of Geobacter bemidjiensis BEM.</title>
        <authorList>
            <consortium name="US DOE Joint Genome Institute"/>
            <person name="Lucas S."/>
            <person name="Copeland A."/>
            <person name="Lapidus A."/>
            <person name="Glavina del Rio T."/>
            <person name="Dalin E."/>
            <person name="Tice H."/>
            <person name="Bruce D."/>
            <person name="Goodwin L."/>
            <person name="Pitluck S."/>
            <person name="Kiss H."/>
            <person name="Brettin T."/>
            <person name="Detter J.C."/>
            <person name="Han C."/>
            <person name="Kuske C.R."/>
            <person name="Schmutz J."/>
            <person name="Larimer F."/>
            <person name="Land M."/>
            <person name="Hauser L."/>
            <person name="Kyrpides N."/>
            <person name="Lykidis A."/>
            <person name="Lovley D."/>
            <person name="Richardson P."/>
        </authorList>
    </citation>
    <scope>NUCLEOTIDE SEQUENCE [LARGE SCALE GENOMIC DNA]</scope>
    <source>
        <strain evidence="5">ATCC BAA-1014 / DSM 16622 / JCM 12645 / Bem</strain>
    </source>
</reference>
<dbReference type="PROSITE" id="PS51257">
    <property type="entry name" value="PROKAR_LIPOPROTEIN"/>
    <property type="match status" value="1"/>
</dbReference>
<dbReference type="Gene3D" id="1.20.1600.10">
    <property type="entry name" value="Outer membrane efflux proteins (OEP)"/>
    <property type="match status" value="1"/>
</dbReference>
<keyword evidence="2" id="KW-0472">Membrane</keyword>
<keyword evidence="2" id="KW-1134">Transmembrane beta strand</keyword>
<name>B5EIQ1_CITBB</name>
<gene>
    <name evidence="4" type="ordered locus">Gbem_1397</name>
</gene>
<keyword evidence="2" id="KW-0564">Palmitate</keyword>
<dbReference type="Proteomes" id="UP000008825">
    <property type="component" value="Chromosome"/>
</dbReference>
<protein>
    <submittedName>
        <fullName evidence="4">Efflux pump, RND family, outer membrane lipoprotein</fullName>
    </submittedName>
</protein>
<keyword evidence="2" id="KW-0732">Signal</keyword>
<comment type="subcellular location">
    <subcellularLocation>
        <location evidence="2">Cell membrane</location>
        <topology evidence="2">Lipid-anchor</topology>
    </subcellularLocation>
</comment>
<evidence type="ECO:0000256" key="3">
    <source>
        <dbReference type="SAM" id="MobiDB-lite"/>
    </source>
</evidence>
<dbReference type="eggNOG" id="COG1538">
    <property type="taxonomic scope" value="Bacteria"/>
</dbReference>
<dbReference type="Pfam" id="PF02321">
    <property type="entry name" value="OEP"/>
    <property type="match status" value="2"/>
</dbReference>
<dbReference type="PANTHER" id="PTHR30203">
    <property type="entry name" value="OUTER MEMBRANE CATION EFFLUX PROTEIN"/>
    <property type="match status" value="1"/>
</dbReference>
<keyword evidence="2" id="KW-0812">Transmembrane</keyword>
<evidence type="ECO:0000256" key="1">
    <source>
        <dbReference type="ARBA" id="ARBA00007613"/>
    </source>
</evidence>
<dbReference type="InterPro" id="IPR003423">
    <property type="entry name" value="OMP_efflux"/>
</dbReference>
<evidence type="ECO:0000313" key="5">
    <source>
        <dbReference type="Proteomes" id="UP000008825"/>
    </source>
</evidence>
<dbReference type="PANTHER" id="PTHR30203:SF25">
    <property type="entry name" value="OUTER MEMBRANE PROTEIN-RELATED"/>
    <property type="match status" value="1"/>
</dbReference>
<dbReference type="STRING" id="404380.Gbem_1397"/>
<proteinExistence type="inferred from homology"/>
<dbReference type="SUPFAM" id="SSF56954">
    <property type="entry name" value="Outer membrane efflux proteins (OEP)"/>
    <property type="match status" value="1"/>
</dbReference>
<accession>B5EIQ1</accession>